<evidence type="ECO:0000313" key="2">
    <source>
        <dbReference type="EMBL" id="AKG07125.1"/>
    </source>
</evidence>
<reference evidence="2 3" key="1">
    <citation type="submission" date="2015-05" db="EMBL/GenBank/DDBJ databases">
        <authorList>
            <person name="Dickey A."/>
            <person name="Clawson M."/>
            <person name="Bono J."/>
            <person name="Loy J.D."/>
        </authorList>
    </citation>
    <scope>NUCLEOTIDE SEQUENCE [LARGE SCALE GENOMIC DNA]</scope>
    <source>
        <strain evidence="2 3">22581</strain>
    </source>
</reference>
<accession>A0AAC8PUD0</accession>
<dbReference type="InterPro" id="IPR044000">
    <property type="entry name" value="Phage_tube_2"/>
</dbReference>
<protein>
    <recommendedName>
        <fullName evidence="4">Phage tail protein</fullName>
    </recommendedName>
</protein>
<dbReference type="Pfam" id="PF18906">
    <property type="entry name" value="Phage_tube_2"/>
    <property type="match status" value="1"/>
</dbReference>
<name>A0AAC8PUD0_9GAMM</name>
<evidence type="ECO:0008006" key="4">
    <source>
        <dbReference type="Google" id="ProtNLM"/>
    </source>
</evidence>
<gene>
    <name evidence="1" type="ORF">AAX06_01420</name>
    <name evidence="2" type="ORF">AAX06_01850</name>
</gene>
<dbReference type="RefSeq" id="WP_046699117.1">
    <property type="nucleotide sequence ID" value="NZ_CP011376.1"/>
</dbReference>
<evidence type="ECO:0000313" key="1">
    <source>
        <dbReference type="EMBL" id="AKG07059.1"/>
    </source>
</evidence>
<dbReference type="Proteomes" id="UP000077465">
    <property type="component" value="Chromosome"/>
</dbReference>
<organism evidence="2 3">
    <name type="scientific">Moraxella bovoculi</name>
    <dbReference type="NCBI Taxonomy" id="386891"/>
    <lineage>
        <taxon>Bacteria</taxon>
        <taxon>Pseudomonadati</taxon>
        <taxon>Pseudomonadota</taxon>
        <taxon>Gammaproteobacteria</taxon>
        <taxon>Moraxellales</taxon>
        <taxon>Moraxellaceae</taxon>
        <taxon>Moraxella</taxon>
    </lineage>
</organism>
<dbReference type="EMBL" id="CP011376">
    <property type="protein sequence ID" value="AKG07125.1"/>
    <property type="molecule type" value="Genomic_DNA"/>
</dbReference>
<dbReference type="EMBL" id="CP011376">
    <property type="protein sequence ID" value="AKG07059.1"/>
    <property type="molecule type" value="Genomic_DNA"/>
</dbReference>
<evidence type="ECO:0000313" key="3">
    <source>
        <dbReference type="Proteomes" id="UP000077465"/>
    </source>
</evidence>
<proteinExistence type="predicted"/>
<dbReference type="AlphaFoldDB" id="A0AAC8PUD0"/>
<sequence>MSSGAKVVTAYAKQTDHKTVPRTGFKTLPNITNGLTVSAELTKSELVSGGRIEKQGLPTSAQVSGDIETELMFGAFDELIAAAFWSEWNTTNAKLHKLSVGSTKTQFAITKDFTDVNVNHIFKGCVVSKFSLNIDKDGLVKTTFGFTGLGYEESTAQSFATSPTVTADTQKASGLSIGEIKLNNSPVTICVESISFELDNQTEIQKCLGDNMYGGNVLAMLASISGSMTLAYGQESHNIVKEQLSGRTFALEFAIKFGNQKYVLKIPKMQVSGEIPSPSGTDLATVDVSFTVVDESPILEKHTA</sequence>